<sequence>MPCALNEDNTIELVWDQLNSVQRVETIDNRTALLLASLDDLLDDPESELDQKPIEGILTPSIESLFPLSNDKFEGNLTLTDDEIEQLFDTTIEGKMTPEIDPSKFLNREAEKSEIIQQNQCEDTGTDAFQPVSENNTSFTPYNEVEEIEKLALLEIASGAANLTTRQNSFNSKPHGEQRPQLPATSTSTLYGAFGDYEDAPQQSRAIAGSAKPTPYTVARDHSLATYPDRKGLKHFLAPENLTDPFQHRWKSLTDRKRKFVLASMQAHEQNGWFFSLDFHEDRVAELLKSSSPAMLFADRHLKKRLLECFGYVPAIALALEFDSKGKLHTHGLCIPDMEKPDPDFKDKLAEALRLSASRIYRRKALYPTLANVKPIAEPLGLAEYILKDVSRTTKKLNTDDKGATYISTEMKNMNKNYHDTIRSIIN</sequence>
<reference evidence="2 3" key="1">
    <citation type="submission" date="2017-07" db="EMBL/GenBank/DDBJ databases">
        <title>Phylogenetic study on the rhizospheric bacterium Ochrobactrum sp. A44.</title>
        <authorList>
            <person name="Krzyzanowska D.M."/>
            <person name="Ossowicki A."/>
            <person name="Rajewska M."/>
            <person name="Maciag T."/>
            <person name="Kaczynski Z."/>
            <person name="Czerwicka M."/>
            <person name="Jafra S."/>
        </authorList>
    </citation>
    <scope>NUCLEOTIDE SEQUENCE [LARGE SCALE GENOMIC DNA]</scope>
    <source>
        <strain evidence="2 3">OgA9a</strain>
    </source>
</reference>
<dbReference type="OrthoDB" id="8452512at2"/>
<protein>
    <submittedName>
        <fullName evidence="2">Uncharacterized protein</fullName>
    </submittedName>
</protein>
<dbReference type="Proteomes" id="UP000216478">
    <property type="component" value="Unassembled WGS sequence"/>
</dbReference>
<feature type="region of interest" description="Disordered" evidence="1">
    <location>
        <begin position="166"/>
        <end position="185"/>
    </location>
</feature>
<proteinExistence type="predicted"/>
<dbReference type="RefSeq" id="WP_094541405.1">
    <property type="nucleotide sequence ID" value="NZ_JBHEER010000001.1"/>
</dbReference>
<keyword evidence="3" id="KW-1185">Reference proteome</keyword>
<dbReference type="AlphaFoldDB" id="A0A256F7H7"/>
<dbReference type="EMBL" id="NNRL01000163">
    <property type="protein sequence ID" value="OYR10733.1"/>
    <property type="molecule type" value="Genomic_DNA"/>
</dbReference>
<comment type="caution">
    <text evidence="2">The sequence shown here is derived from an EMBL/GenBank/DDBJ whole genome shotgun (WGS) entry which is preliminary data.</text>
</comment>
<accession>A0A256F7H7</accession>
<organism evidence="2 3">
    <name type="scientific">Brucella grignonensis</name>
    <dbReference type="NCBI Taxonomy" id="94627"/>
    <lineage>
        <taxon>Bacteria</taxon>
        <taxon>Pseudomonadati</taxon>
        <taxon>Pseudomonadota</taxon>
        <taxon>Alphaproteobacteria</taxon>
        <taxon>Hyphomicrobiales</taxon>
        <taxon>Brucellaceae</taxon>
        <taxon>Brucella/Ochrobactrum group</taxon>
        <taxon>Brucella</taxon>
    </lineage>
</organism>
<name>A0A256F7H7_9HYPH</name>
<evidence type="ECO:0000313" key="3">
    <source>
        <dbReference type="Proteomes" id="UP000216478"/>
    </source>
</evidence>
<gene>
    <name evidence="2" type="ORF">CEV33_2198</name>
</gene>
<evidence type="ECO:0000256" key="1">
    <source>
        <dbReference type="SAM" id="MobiDB-lite"/>
    </source>
</evidence>
<evidence type="ECO:0000313" key="2">
    <source>
        <dbReference type="EMBL" id="OYR10733.1"/>
    </source>
</evidence>